<dbReference type="CDD" id="cd00009">
    <property type="entry name" value="AAA"/>
    <property type="match status" value="1"/>
</dbReference>
<evidence type="ECO:0000256" key="5">
    <source>
        <dbReference type="ARBA" id="ARBA00022705"/>
    </source>
</evidence>
<feature type="compositionally biased region" description="Basic and acidic residues" evidence="13">
    <location>
        <begin position="624"/>
        <end position="649"/>
    </location>
</feature>
<dbReference type="SUPFAM" id="SSF48019">
    <property type="entry name" value="post-AAA+ oligomerization domain-like"/>
    <property type="match status" value="1"/>
</dbReference>
<dbReference type="CDD" id="cd18140">
    <property type="entry name" value="HLD_clamp_RFC"/>
    <property type="match status" value="1"/>
</dbReference>
<dbReference type="Pfam" id="PF08519">
    <property type="entry name" value="RFC1"/>
    <property type="match status" value="1"/>
</dbReference>
<dbReference type="AlphaFoldDB" id="A0AAD9KW94"/>
<feature type="compositionally biased region" description="Basic residues" evidence="13">
    <location>
        <begin position="219"/>
        <end position="228"/>
    </location>
</feature>
<dbReference type="InterPro" id="IPR012178">
    <property type="entry name" value="RFC1"/>
</dbReference>
<keyword evidence="4" id="KW-0597">Phosphoprotein</keyword>
<dbReference type="EMBL" id="JAODUO010000525">
    <property type="protein sequence ID" value="KAK2178878.1"/>
    <property type="molecule type" value="Genomic_DNA"/>
</dbReference>
<feature type="region of interest" description="Disordered" evidence="13">
    <location>
        <begin position="1"/>
        <end position="259"/>
    </location>
</feature>
<dbReference type="SUPFAM" id="SSF52540">
    <property type="entry name" value="P-loop containing nucleoside triphosphate hydrolases"/>
    <property type="match status" value="1"/>
</dbReference>
<keyword evidence="7 12" id="KW-0067">ATP-binding</keyword>
<keyword evidence="16" id="KW-1185">Reference proteome</keyword>
<dbReference type="GO" id="GO:0003689">
    <property type="term" value="F:DNA clamp loader activity"/>
    <property type="evidence" value="ECO:0007669"/>
    <property type="project" value="UniProtKB-UniRule"/>
</dbReference>
<feature type="compositionally biased region" description="Basic residues" evidence="13">
    <location>
        <begin position="1227"/>
        <end position="1236"/>
    </location>
</feature>
<dbReference type="Gene3D" id="3.40.50.300">
    <property type="entry name" value="P-loop containing nucleotide triphosphate hydrolases"/>
    <property type="match status" value="1"/>
</dbReference>
<comment type="function">
    <text evidence="10">Subunit of the replication factor C (RFC) complex which acts during elongation of primed DNA templates by DNA polymerases delta and epsilon, and is necessary for ATP-dependent loading of proliferating cell nuclear antigen (PCNA) onto primed DNA. This subunit binds to the primer-template junction. Binds the PO-B transcription element as well as other GA rich DNA sequences. Can bind single- or double-stranded DNA.</text>
</comment>
<feature type="region of interest" description="Disordered" evidence="13">
    <location>
        <begin position="359"/>
        <end position="538"/>
    </location>
</feature>
<evidence type="ECO:0000313" key="15">
    <source>
        <dbReference type="EMBL" id="KAK2178878.1"/>
    </source>
</evidence>
<dbReference type="Pfam" id="PF00004">
    <property type="entry name" value="AAA"/>
    <property type="match status" value="1"/>
</dbReference>
<dbReference type="Gene3D" id="1.10.8.60">
    <property type="match status" value="1"/>
</dbReference>
<dbReference type="FunFam" id="1.20.272.10:FF:000005">
    <property type="entry name" value="Replication factor C subunit 1"/>
    <property type="match status" value="1"/>
</dbReference>
<comment type="similarity">
    <text evidence="2 12">Belongs to the activator 1 large subunit family.</text>
</comment>
<protein>
    <recommendedName>
        <fullName evidence="3 12">Replication factor C subunit 1</fullName>
    </recommendedName>
</protein>
<dbReference type="GO" id="GO:0005663">
    <property type="term" value="C:DNA replication factor C complex"/>
    <property type="evidence" value="ECO:0007669"/>
    <property type="project" value="InterPro"/>
</dbReference>
<feature type="domain" description="BRCT" evidence="14">
    <location>
        <begin position="539"/>
        <end position="619"/>
    </location>
</feature>
<dbReference type="PANTHER" id="PTHR23389:SF6">
    <property type="entry name" value="REPLICATION FACTOR C SUBUNIT 1"/>
    <property type="match status" value="1"/>
</dbReference>
<dbReference type="GO" id="GO:0006281">
    <property type="term" value="P:DNA repair"/>
    <property type="evidence" value="ECO:0007669"/>
    <property type="project" value="InterPro"/>
</dbReference>
<dbReference type="Proteomes" id="UP001209878">
    <property type="component" value="Unassembled WGS sequence"/>
</dbReference>
<dbReference type="InterPro" id="IPR036420">
    <property type="entry name" value="BRCT_dom_sf"/>
</dbReference>
<dbReference type="GO" id="GO:0006260">
    <property type="term" value="P:DNA replication"/>
    <property type="evidence" value="ECO:0007669"/>
    <property type="project" value="UniProtKB-KW"/>
</dbReference>
<keyword evidence="9 12" id="KW-0539">Nucleus</keyword>
<dbReference type="GO" id="GO:0005524">
    <property type="term" value="F:ATP binding"/>
    <property type="evidence" value="ECO:0007669"/>
    <property type="project" value="UniProtKB-UniRule"/>
</dbReference>
<dbReference type="FunFam" id="3.40.50.300:FF:000395">
    <property type="entry name" value="Replication factor C subunit 1"/>
    <property type="match status" value="1"/>
</dbReference>
<dbReference type="InterPro" id="IPR013725">
    <property type="entry name" value="DNA_replication_fac_RFC1_C"/>
</dbReference>
<dbReference type="InterPro" id="IPR001357">
    <property type="entry name" value="BRCT_dom"/>
</dbReference>
<evidence type="ECO:0000256" key="13">
    <source>
        <dbReference type="SAM" id="MobiDB-lite"/>
    </source>
</evidence>
<organism evidence="15 16">
    <name type="scientific">Ridgeia piscesae</name>
    <name type="common">Tubeworm</name>
    <dbReference type="NCBI Taxonomy" id="27915"/>
    <lineage>
        <taxon>Eukaryota</taxon>
        <taxon>Metazoa</taxon>
        <taxon>Spiralia</taxon>
        <taxon>Lophotrochozoa</taxon>
        <taxon>Annelida</taxon>
        <taxon>Polychaeta</taxon>
        <taxon>Sedentaria</taxon>
        <taxon>Canalipalpata</taxon>
        <taxon>Sabellida</taxon>
        <taxon>Siboglinidae</taxon>
        <taxon>Ridgeia</taxon>
    </lineage>
</organism>
<comment type="caution">
    <text evidence="15">The sequence shown here is derived from an EMBL/GenBank/DDBJ whole genome shotgun (WGS) entry which is preliminary data.</text>
</comment>
<evidence type="ECO:0000313" key="16">
    <source>
        <dbReference type="Proteomes" id="UP001209878"/>
    </source>
</evidence>
<dbReference type="Gene3D" id="1.20.272.10">
    <property type="match status" value="1"/>
</dbReference>
<evidence type="ECO:0000256" key="11">
    <source>
        <dbReference type="ARBA" id="ARBA00064311"/>
    </source>
</evidence>
<dbReference type="SUPFAM" id="SSF52113">
    <property type="entry name" value="BRCT domain"/>
    <property type="match status" value="1"/>
</dbReference>
<evidence type="ECO:0000256" key="2">
    <source>
        <dbReference type="ARBA" id="ARBA00006116"/>
    </source>
</evidence>
<accession>A0AAD9KW94</accession>
<feature type="region of interest" description="Disordered" evidence="13">
    <location>
        <begin position="624"/>
        <end position="687"/>
    </location>
</feature>
<dbReference type="Gene3D" id="3.40.50.10190">
    <property type="entry name" value="BRCT domain"/>
    <property type="match status" value="1"/>
</dbReference>
<evidence type="ECO:0000256" key="8">
    <source>
        <dbReference type="ARBA" id="ARBA00023125"/>
    </source>
</evidence>
<evidence type="ECO:0000256" key="10">
    <source>
        <dbReference type="ARBA" id="ARBA00054501"/>
    </source>
</evidence>
<dbReference type="InterPro" id="IPR008921">
    <property type="entry name" value="DNA_pol3_clamp-load_cplx_C"/>
</dbReference>
<dbReference type="GO" id="GO:0005634">
    <property type="term" value="C:nucleus"/>
    <property type="evidence" value="ECO:0007669"/>
    <property type="project" value="UniProtKB-SubCell"/>
</dbReference>
<feature type="compositionally biased region" description="Basic residues" evidence="13">
    <location>
        <begin position="1247"/>
        <end position="1259"/>
    </location>
</feature>
<evidence type="ECO:0000256" key="1">
    <source>
        <dbReference type="ARBA" id="ARBA00004123"/>
    </source>
</evidence>
<gene>
    <name evidence="15" type="ORF">NP493_525g01028</name>
</gene>
<feature type="compositionally biased region" description="Low complexity" evidence="13">
    <location>
        <begin position="367"/>
        <end position="380"/>
    </location>
</feature>
<keyword evidence="5 12" id="KW-0235">DNA replication</keyword>
<sequence>MDIRKFFGGTCSNSKTTEKKPTKAAKESKSNRKTTKPGVDKGKSNLVSKCKIVSKENGCNKNTDKGLSTDVGRRSQEERHEDVTNNNGDGKERLSDSGGDGSDEEVQKGPKKKSKSTRDLSDGSDEEVQKRPKKKSKSTRDLSDGSDEEVQKGPKKKSKSTRDLSDGSDEEVQKGPKKKSKSMKDISDGSDEEIEKKPRKKSRLMRDLSDESDEEVQRRAKKKPKSRKGGVIFDSDSGGEDPLPATHKKTPRRRKKKEVTVVLDSGDEFEPIKEAFAKMTPKIKSLTKPQISPQKQKSVSVLDFFGAAAVRQEERKTVATKRKSQETSLGDKRIENHGDRDFEKTLEQLDSGRKKIKLDSAGSVETAVASVPSLSSKLSSQAKYFIEETPEKSSSPRVSHGATRGNTVDLASSPIKSSVTSDQKVTPSKVTPSKVTPSKVTPSKVTPSKATPVKSRRTPVKSTPTRSMSTRSTPSKKSPPGVTVSPGKAVAMKSSEAHKTSPLEASPAVKTPHRGGAAYRSYLHREGPRALGSKEIPQGGENCLEGLTFVITGVLESLERDETQSLIEKYGGKVTKSISKKTSYLVAGRDAGESKMAKAESLKTPQIDEDGLLELIAKRPGKKSKYEIAAEKESKLKPEKKTDLHRTPKVESQSSRSETMSPERPSTSDRLGDIKMERPVTSERETSPESLLWVDKYKPQSLKQIIGQLGDKSNARKLLNWLTNWHRNVCAGKKPAFNRFSDDGSGYRAALLSGPPGIGKTTTAQLVCKEAGFNFVELNASDTRSKKSLQQEVAATLDNTTLTNFYGKTAKCSKTQTNRDCILMDEVDGMAGNEDRGGIQELIQLIKHTKMPIICMCNDRNHMKMRSLSNYTFDLRFQRPRVEQIKAAMMSIAFKEGLKIPPPAMNEVIVASNHDIRQVIHNLSMWTSNDKACSYEQLKSDAKKAKKDIKLGPFDVCRKVFVGGEETSHMTINDKSDLFFHDYSFGPLFVQENYVHVTPFAARGNACKHLELLSAAADSISDGDLVDRRVRSAQNWNLLPLQAIYASVLPGELMRGSIGQMIQFPSWLGKNSSRTKHDRQTQELTSHMRLRVLTDKNGLNLDYLPHLRRALTEPLIRECQEGVPRVVSLLDDYDLMREDFESIIEVTQWPHMKDPMKDLIESKVKAAFTRTYNKEVHLAPYAITTVTKKGKRKGGGGEGDLGEEGEEEAVVSEESDHDDVLTDGMIKQKKKPRKTSQTKAPVDTKKGKGKCAGKGKGKK</sequence>
<feature type="compositionally biased region" description="Low complexity" evidence="13">
    <location>
        <begin position="461"/>
        <end position="480"/>
    </location>
</feature>
<dbReference type="PROSITE" id="PS50172">
    <property type="entry name" value="BRCT"/>
    <property type="match status" value="1"/>
</dbReference>
<evidence type="ECO:0000259" key="14">
    <source>
        <dbReference type="PROSITE" id="PS50172"/>
    </source>
</evidence>
<evidence type="ECO:0000256" key="7">
    <source>
        <dbReference type="ARBA" id="ARBA00022840"/>
    </source>
</evidence>
<dbReference type="InterPro" id="IPR003593">
    <property type="entry name" value="AAA+_ATPase"/>
</dbReference>
<reference evidence="15" key="1">
    <citation type="journal article" date="2023" name="Mol. Biol. Evol.">
        <title>Third-Generation Sequencing Reveals the Adaptive Role of the Epigenome in Three Deep-Sea Polychaetes.</title>
        <authorList>
            <person name="Perez M."/>
            <person name="Aroh O."/>
            <person name="Sun Y."/>
            <person name="Lan Y."/>
            <person name="Juniper S.K."/>
            <person name="Young C.R."/>
            <person name="Angers B."/>
            <person name="Qian P.Y."/>
        </authorList>
    </citation>
    <scope>NUCLEOTIDE SEQUENCE</scope>
    <source>
        <strain evidence="15">R07B-5</strain>
    </source>
</reference>
<feature type="region of interest" description="Disordered" evidence="13">
    <location>
        <begin position="314"/>
        <end position="347"/>
    </location>
</feature>
<evidence type="ECO:0000256" key="4">
    <source>
        <dbReference type="ARBA" id="ARBA00022553"/>
    </source>
</evidence>
<feature type="compositionally biased region" description="Basic and acidic residues" evidence="13">
    <location>
        <begin position="666"/>
        <end position="687"/>
    </location>
</feature>
<feature type="compositionally biased region" description="Basic and acidic residues" evidence="13">
    <location>
        <begin position="16"/>
        <end position="30"/>
    </location>
</feature>
<feature type="region of interest" description="Disordered" evidence="13">
    <location>
        <begin position="1187"/>
        <end position="1259"/>
    </location>
</feature>
<feature type="compositionally biased region" description="Polar residues" evidence="13">
    <location>
        <begin position="650"/>
        <end position="665"/>
    </location>
</feature>
<dbReference type="InterPro" id="IPR047854">
    <property type="entry name" value="RFC_lid"/>
</dbReference>
<keyword evidence="6 12" id="KW-0547">Nucleotide-binding</keyword>
<evidence type="ECO:0000256" key="3">
    <source>
        <dbReference type="ARBA" id="ARBA00020401"/>
    </source>
</evidence>
<evidence type="ECO:0000256" key="9">
    <source>
        <dbReference type="ARBA" id="ARBA00023242"/>
    </source>
</evidence>
<name>A0AAD9KW94_RIDPI</name>
<evidence type="ECO:0000256" key="6">
    <source>
        <dbReference type="ARBA" id="ARBA00022741"/>
    </source>
</evidence>
<dbReference type="Pfam" id="PF25361">
    <property type="entry name" value="AAA_lid_RFC1"/>
    <property type="match status" value="1"/>
</dbReference>
<keyword evidence="8" id="KW-0238">DNA-binding</keyword>
<comment type="subunit">
    <text evidence="11">Large subunit of the RFC complex, an heteropentameric complex consisting of RFC1 and four small subunits RFC2, RFC3, RFC4 and RFC5; the RFC complex interacts with PCNA and the interaction involves RFC1.</text>
</comment>
<dbReference type="CDD" id="cd17752">
    <property type="entry name" value="BRCT_RFC1"/>
    <property type="match status" value="1"/>
</dbReference>
<feature type="compositionally biased region" description="Polar residues" evidence="13">
    <location>
        <begin position="404"/>
        <end position="449"/>
    </location>
</feature>
<evidence type="ECO:0000256" key="12">
    <source>
        <dbReference type="PIRNR" id="PIRNR036578"/>
    </source>
</evidence>
<dbReference type="FunFam" id="3.40.50.10190:FF:000001">
    <property type="entry name" value="Replication factor C subunit 1"/>
    <property type="match status" value="1"/>
</dbReference>
<dbReference type="SMART" id="SM00382">
    <property type="entry name" value="AAA"/>
    <property type="match status" value="1"/>
</dbReference>
<feature type="compositionally biased region" description="Basic and acidic residues" evidence="13">
    <location>
        <begin position="71"/>
        <end position="95"/>
    </location>
</feature>
<feature type="compositionally biased region" description="Acidic residues" evidence="13">
    <location>
        <begin position="1200"/>
        <end position="1217"/>
    </location>
</feature>
<dbReference type="FunFam" id="1.10.8.60:FF:000021">
    <property type="entry name" value="Replication factor C subunit 1"/>
    <property type="match status" value="1"/>
</dbReference>
<comment type="subcellular location">
    <subcellularLocation>
        <location evidence="1 12">Nucleus</location>
    </subcellularLocation>
</comment>
<dbReference type="InterPro" id="IPR027417">
    <property type="entry name" value="P-loop_NTPase"/>
</dbReference>
<dbReference type="Pfam" id="PF00533">
    <property type="entry name" value="BRCT"/>
    <property type="match status" value="1"/>
</dbReference>
<dbReference type="GO" id="GO:0016887">
    <property type="term" value="F:ATP hydrolysis activity"/>
    <property type="evidence" value="ECO:0007669"/>
    <property type="project" value="InterPro"/>
</dbReference>
<dbReference type="PIRSF" id="PIRSF036578">
    <property type="entry name" value="RFC1"/>
    <property type="match status" value="1"/>
</dbReference>
<dbReference type="PANTHER" id="PTHR23389">
    <property type="entry name" value="CHROMOSOME TRANSMISSION FIDELITY FACTOR 18"/>
    <property type="match status" value="1"/>
</dbReference>
<dbReference type="InterPro" id="IPR003959">
    <property type="entry name" value="ATPase_AAA_core"/>
</dbReference>
<proteinExistence type="inferred from homology"/>
<feature type="compositionally biased region" description="Basic residues" evidence="13">
    <location>
        <begin position="246"/>
        <end position="257"/>
    </location>
</feature>
<dbReference type="GO" id="GO:0003677">
    <property type="term" value="F:DNA binding"/>
    <property type="evidence" value="ECO:0007669"/>
    <property type="project" value="UniProtKB-KW"/>
</dbReference>
<dbReference type="SMART" id="SM00292">
    <property type="entry name" value="BRCT"/>
    <property type="match status" value="1"/>
</dbReference>